<protein>
    <submittedName>
        <fullName evidence="1">Uncharacterized protein</fullName>
    </submittedName>
</protein>
<gene>
    <name evidence="1" type="ORF">PCL1606_06790</name>
</gene>
<name>A0A0D5XTJ8_9PSED</name>
<dbReference type="KEGG" id="pcz:PCL1606_06790"/>
<evidence type="ECO:0000313" key="1">
    <source>
        <dbReference type="EMBL" id="AKA22135.1"/>
    </source>
</evidence>
<sequence length="58" mass="6780">MILCQLLDWAFQIKAQGCSFGFYVTGRKYQERQAEKGGDTTCGEQVGLRIKRRSFRRF</sequence>
<proteinExistence type="predicted"/>
<organism evidence="1 2">
    <name type="scientific">Pseudomonas chlororaphis</name>
    <dbReference type="NCBI Taxonomy" id="587753"/>
    <lineage>
        <taxon>Bacteria</taxon>
        <taxon>Pseudomonadati</taxon>
        <taxon>Pseudomonadota</taxon>
        <taxon>Gammaproteobacteria</taxon>
        <taxon>Pseudomonadales</taxon>
        <taxon>Pseudomonadaceae</taxon>
        <taxon>Pseudomonas</taxon>
    </lineage>
</organism>
<accession>A0A0D5XTJ8</accession>
<dbReference type="EMBL" id="CP011110">
    <property type="protein sequence ID" value="AKA22135.1"/>
    <property type="molecule type" value="Genomic_DNA"/>
</dbReference>
<evidence type="ECO:0000313" key="2">
    <source>
        <dbReference type="Proteomes" id="UP000032748"/>
    </source>
</evidence>
<dbReference type="Proteomes" id="UP000032748">
    <property type="component" value="Chromosome"/>
</dbReference>
<reference evidence="1 2" key="1">
    <citation type="journal article" date="2015" name="Mol. Plant Microbe Interact.">
        <title>Comparative Genomic Analysis of Pseudomonas chlororaphis PCL1606 Reveals New Insight into Antifungal Compounds Involved in Biocontrol.</title>
        <authorList>
            <person name="Calderon C.E."/>
            <person name="Ramos C."/>
            <person name="de Vicente A."/>
            <person name="Cazorla F.M."/>
        </authorList>
    </citation>
    <scope>NUCLEOTIDE SEQUENCE [LARGE SCALE GENOMIC DNA]</scope>
    <source>
        <strain evidence="1 2">PCL1606</strain>
    </source>
</reference>
<dbReference type="AlphaFoldDB" id="A0A0D5XTJ8"/>